<accession>A0A261F5U1</accession>
<reference evidence="1 2" key="1">
    <citation type="journal article" date="2017" name="BMC Genomics">
        <title>Comparative genomic and phylogenomic analyses of the Bifidobacteriaceae family.</title>
        <authorList>
            <person name="Lugli G.A."/>
            <person name="Milani C."/>
            <person name="Turroni F."/>
            <person name="Duranti S."/>
            <person name="Mancabelli L."/>
            <person name="Mangifesta M."/>
            <person name="Ferrario C."/>
            <person name="Modesto M."/>
            <person name="Mattarelli P."/>
            <person name="Jiri K."/>
            <person name="van Sinderen D."/>
            <person name="Ventura M."/>
        </authorList>
    </citation>
    <scope>NUCLEOTIDE SEQUENCE [LARGE SCALE GENOMIC DNA]</scope>
    <source>
        <strain evidence="1 2">DSM 24762</strain>
    </source>
</reference>
<dbReference type="AlphaFoldDB" id="A0A261F5U1"/>
<keyword evidence="2" id="KW-1185">Reference proteome</keyword>
<protein>
    <submittedName>
        <fullName evidence="1">Uncharacterized protein</fullName>
    </submittedName>
</protein>
<dbReference type="EMBL" id="MWWT01000005">
    <property type="protein sequence ID" value="OZG54491.1"/>
    <property type="molecule type" value="Genomic_DNA"/>
</dbReference>
<evidence type="ECO:0000313" key="1">
    <source>
        <dbReference type="EMBL" id="OZG54491.1"/>
    </source>
</evidence>
<sequence length="60" mass="6692">MYDQHSMQCAPRPLRRLALFEDLPTIRAVCSISTDSDFVLTQYAAATQAVTPWTMTGAKD</sequence>
<dbReference type="RefSeq" id="WP_094726585.1">
    <property type="nucleotide sequence ID" value="NZ_JBHLWS010000003.1"/>
</dbReference>
<comment type="caution">
    <text evidence="1">The sequence shown here is derived from an EMBL/GenBank/DDBJ whole genome shotgun (WGS) entry which is preliminary data.</text>
</comment>
<proteinExistence type="predicted"/>
<name>A0A261F5U1_9BIFI</name>
<gene>
    <name evidence="1" type="ORF">ALMA_0952</name>
</gene>
<organism evidence="1 2">
    <name type="scientific">Alloscardovia macacae</name>
    <dbReference type="NCBI Taxonomy" id="1160091"/>
    <lineage>
        <taxon>Bacteria</taxon>
        <taxon>Bacillati</taxon>
        <taxon>Actinomycetota</taxon>
        <taxon>Actinomycetes</taxon>
        <taxon>Bifidobacteriales</taxon>
        <taxon>Bifidobacteriaceae</taxon>
        <taxon>Alloscardovia</taxon>
    </lineage>
</organism>
<evidence type="ECO:0000313" key="2">
    <source>
        <dbReference type="Proteomes" id="UP000243657"/>
    </source>
</evidence>
<dbReference type="Proteomes" id="UP000243657">
    <property type="component" value="Unassembled WGS sequence"/>
</dbReference>